<reference evidence="1" key="1">
    <citation type="submission" date="2014-11" db="EMBL/GenBank/DDBJ databases">
        <authorList>
            <person name="Amaro Gonzalez C."/>
        </authorList>
    </citation>
    <scope>NUCLEOTIDE SEQUENCE</scope>
</reference>
<reference evidence="1" key="2">
    <citation type="journal article" date="2015" name="Fish Shellfish Immunol.">
        <title>Early steps in the European eel (Anguilla anguilla)-Vibrio vulnificus interaction in the gills: Role of the RtxA13 toxin.</title>
        <authorList>
            <person name="Callol A."/>
            <person name="Pajuelo D."/>
            <person name="Ebbesson L."/>
            <person name="Teles M."/>
            <person name="MacKenzie S."/>
            <person name="Amaro C."/>
        </authorList>
    </citation>
    <scope>NUCLEOTIDE SEQUENCE</scope>
</reference>
<protein>
    <submittedName>
        <fullName evidence="1">Uncharacterized protein</fullName>
    </submittedName>
</protein>
<dbReference type="AlphaFoldDB" id="A0A0E9Q8G4"/>
<evidence type="ECO:0000313" key="1">
    <source>
        <dbReference type="EMBL" id="JAH13181.1"/>
    </source>
</evidence>
<proteinExistence type="predicted"/>
<organism evidence="1">
    <name type="scientific">Anguilla anguilla</name>
    <name type="common">European freshwater eel</name>
    <name type="synonym">Muraena anguilla</name>
    <dbReference type="NCBI Taxonomy" id="7936"/>
    <lineage>
        <taxon>Eukaryota</taxon>
        <taxon>Metazoa</taxon>
        <taxon>Chordata</taxon>
        <taxon>Craniata</taxon>
        <taxon>Vertebrata</taxon>
        <taxon>Euteleostomi</taxon>
        <taxon>Actinopterygii</taxon>
        <taxon>Neopterygii</taxon>
        <taxon>Teleostei</taxon>
        <taxon>Anguilliformes</taxon>
        <taxon>Anguillidae</taxon>
        <taxon>Anguilla</taxon>
    </lineage>
</organism>
<sequence>MVKSMGTESLMCKLDPLMLTRLFEPIITNGPIISPLCS</sequence>
<accession>A0A0E9Q8G4</accession>
<name>A0A0E9Q8G4_ANGAN</name>
<dbReference type="EMBL" id="GBXM01095396">
    <property type="protein sequence ID" value="JAH13181.1"/>
    <property type="molecule type" value="Transcribed_RNA"/>
</dbReference>